<sequence length="412" mass="43757">MTRRARVAVVSDYTLATLGGAENAFHDQVLALSAVADVLAICPPSERLAALGRQPQIRAMGVPAAFVVPGLGFPLVPHTARLRHRLRTVLAEHRVEVVHLHSEFGLAAAAIAAARELGIAVVQTVHTFFWQTTAPIQTLLALGGPPFHRLVTGFSPARIRLADRAGDSALRAMTLATARRVDLVISPSAHQADRLRAAGLARVEVVPNTVAPNPTARPVTSIDGPLRVLWIGRLADEKRILPFVRDALRAVGDVGADRLQVEIVGAGPRQAQVRRLIDGHRGITWRGRLDPAEIPAALERAHVTVLSSIGWDNQPMTVAESITALRGVIWCDPALTEGLADAGIAAFGESTDVLAGRLVELATDPTPVIAASSAAISARDVFSADTFLRSVTRAYRTAMAVEQQTGVPTCAS</sequence>
<evidence type="ECO:0000256" key="2">
    <source>
        <dbReference type="ARBA" id="ARBA00022679"/>
    </source>
</evidence>
<evidence type="ECO:0000256" key="1">
    <source>
        <dbReference type="ARBA" id="ARBA00022676"/>
    </source>
</evidence>
<accession>A0A4R7J8S9</accession>
<gene>
    <name evidence="4" type="ORF">CLV29_1558</name>
</gene>
<reference evidence="4 5" key="1">
    <citation type="submission" date="2019-03" db="EMBL/GenBank/DDBJ databases">
        <title>Genomic Encyclopedia of Archaeal and Bacterial Type Strains, Phase II (KMG-II): from individual species to whole genera.</title>
        <authorList>
            <person name="Goeker M."/>
        </authorList>
    </citation>
    <scope>NUCLEOTIDE SEQUENCE [LARGE SCALE GENOMIC DNA]</scope>
    <source>
        <strain evidence="4 5">DSM 24323</strain>
    </source>
</reference>
<dbReference type="PANTHER" id="PTHR45947">
    <property type="entry name" value="SULFOQUINOVOSYL TRANSFERASE SQD2"/>
    <property type="match status" value="1"/>
</dbReference>
<dbReference type="EMBL" id="SOAW01000001">
    <property type="protein sequence ID" value="TDT33922.1"/>
    <property type="molecule type" value="Genomic_DNA"/>
</dbReference>
<dbReference type="Pfam" id="PF13439">
    <property type="entry name" value="Glyco_transf_4"/>
    <property type="match status" value="1"/>
</dbReference>
<evidence type="ECO:0000313" key="4">
    <source>
        <dbReference type="EMBL" id="TDT33922.1"/>
    </source>
</evidence>
<keyword evidence="2 4" id="KW-0808">Transferase</keyword>
<feature type="domain" description="Glycosyltransferase subfamily 4-like N-terminal" evidence="3">
    <location>
        <begin position="19"/>
        <end position="210"/>
    </location>
</feature>
<dbReference type="GO" id="GO:0016757">
    <property type="term" value="F:glycosyltransferase activity"/>
    <property type="evidence" value="ECO:0007669"/>
    <property type="project" value="UniProtKB-KW"/>
</dbReference>
<dbReference type="InterPro" id="IPR028098">
    <property type="entry name" value="Glyco_trans_4-like_N"/>
</dbReference>
<dbReference type="InterPro" id="IPR050194">
    <property type="entry name" value="Glycosyltransferase_grp1"/>
</dbReference>
<dbReference type="PANTHER" id="PTHR45947:SF13">
    <property type="entry name" value="TRANSFERASE"/>
    <property type="match status" value="1"/>
</dbReference>
<keyword evidence="5" id="KW-1185">Reference proteome</keyword>
<dbReference type="RefSeq" id="WP_133754360.1">
    <property type="nucleotide sequence ID" value="NZ_SOAW01000001.1"/>
</dbReference>
<evidence type="ECO:0000259" key="3">
    <source>
        <dbReference type="Pfam" id="PF13439"/>
    </source>
</evidence>
<name>A0A4R7J8S9_9ACTN</name>
<dbReference type="Proteomes" id="UP000295371">
    <property type="component" value="Unassembled WGS sequence"/>
</dbReference>
<organism evidence="4 5">
    <name type="scientific">Naumannella halotolerans</name>
    <dbReference type="NCBI Taxonomy" id="993414"/>
    <lineage>
        <taxon>Bacteria</taxon>
        <taxon>Bacillati</taxon>
        <taxon>Actinomycetota</taxon>
        <taxon>Actinomycetes</taxon>
        <taxon>Propionibacteriales</taxon>
        <taxon>Propionibacteriaceae</taxon>
        <taxon>Naumannella</taxon>
    </lineage>
</organism>
<protein>
    <submittedName>
        <fullName evidence="4">Glycosyltransferase involved in cell wall biosynthesis</fullName>
    </submittedName>
</protein>
<dbReference type="GO" id="GO:1901137">
    <property type="term" value="P:carbohydrate derivative biosynthetic process"/>
    <property type="evidence" value="ECO:0007669"/>
    <property type="project" value="UniProtKB-ARBA"/>
</dbReference>
<comment type="caution">
    <text evidence="4">The sequence shown here is derived from an EMBL/GenBank/DDBJ whole genome shotgun (WGS) entry which is preliminary data.</text>
</comment>
<evidence type="ECO:0000313" key="5">
    <source>
        <dbReference type="Proteomes" id="UP000295371"/>
    </source>
</evidence>
<dbReference type="Gene3D" id="3.40.50.2000">
    <property type="entry name" value="Glycogen Phosphorylase B"/>
    <property type="match status" value="2"/>
</dbReference>
<dbReference type="AlphaFoldDB" id="A0A4R7J8S9"/>
<proteinExistence type="predicted"/>
<keyword evidence="1" id="KW-0328">Glycosyltransferase</keyword>
<dbReference type="SUPFAM" id="SSF53756">
    <property type="entry name" value="UDP-Glycosyltransferase/glycogen phosphorylase"/>
    <property type="match status" value="1"/>
</dbReference>
<dbReference type="OrthoDB" id="9802525at2"/>